<dbReference type="Gene3D" id="3.40.50.1820">
    <property type="entry name" value="alpha/beta hydrolase"/>
    <property type="match status" value="1"/>
</dbReference>
<evidence type="ECO:0000256" key="2">
    <source>
        <dbReference type="SAM" id="Phobius"/>
    </source>
</evidence>
<dbReference type="PANTHER" id="PTHR48081:SF33">
    <property type="entry name" value="KYNURENINE FORMAMIDASE"/>
    <property type="match status" value="1"/>
</dbReference>
<dbReference type="RefSeq" id="WP_188720154.1">
    <property type="nucleotide sequence ID" value="NZ_BMIF01000003.1"/>
</dbReference>
<dbReference type="InterPro" id="IPR049492">
    <property type="entry name" value="BD-FAE-like_dom"/>
</dbReference>
<reference evidence="4" key="1">
    <citation type="journal article" date="2014" name="Int. J. Syst. Evol. Microbiol.">
        <title>Complete genome sequence of Corynebacterium casei LMG S-19264T (=DSM 44701T), isolated from a smear-ripened cheese.</title>
        <authorList>
            <consortium name="US DOE Joint Genome Institute (JGI-PGF)"/>
            <person name="Walter F."/>
            <person name="Albersmeier A."/>
            <person name="Kalinowski J."/>
            <person name="Ruckert C."/>
        </authorList>
    </citation>
    <scope>NUCLEOTIDE SEQUENCE</scope>
    <source>
        <strain evidence="4">CGMCC 1.15320</strain>
    </source>
</reference>
<keyword evidence="2" id="KW-0472">Membrane</keyword>
<keyword evidence="2" id="KW-1133">Transmembrane helix</keyword>
<gene>
    <name evidence="4" type="ORF">GCM10011385_12960</name>
</gene>
<sequence length="270" mass="29670">MDLFRTRDHVPDFDAYVEVYHKRSAATRARCRAELDVAYGPGELERLDLFFPEGEVRAAPVHLFIHGGYWRMFDKSDFSFVADTVVAAGGIAAILNYSLMPAVRMEKIVRQVRAAAAWLCENAAGFGGDPEKFTVSGHSAGGHLCAFLLDADSPVRPKATLMLSGIYELEPLQHSFLQPEIGITDEEVRRFSPLRLAYRPIGPAMLMAGVHETEPFHEQGQAMAETLQRDGLEAEFQSIPGANHMSIVLDLGNAETAPGRALAQMVKRGA</sequence>
<proteinExistence type="predicted"/>
<reference evidence="4" key="2">
    <citation type="submission" date="2020-09" db="EMBL/GenBank/DDBJ databases">
        <authorList>
            <person name="Sun Q."/>
            <person name="Zhou Y."/>
        </authorList>
    </citation>
    <scope>NUCLEOTIDE SEQUENCE</scope>
    <source>
        <strain evidence="4">CGMCC 1.15320</strain>
    </source>
</reference>
<dbReference type="PANTHER" id="PTHR48081">
    <property type="entry name" value="AB HYDROLASE SUPERFAMILY PROTEIN C4A8.06C"/>
    <property type="match status" value="1"/>
</dbReference>
<dbReference type="Pfam" id="PF20434">
    <property type="entry name" value="BD-FAE"/>
    <property type="match status" value="1"/>
</dbReference>
<keyword evidence="1" id="KW-0378">Hydrolase</keyword>
<comment type="caution">
    <text evidence="4">The sequence shown here is derived from an EMBL/GenBank/DDBJ whole genome shotgun (WGS) entry which is preliminary data.</text>
</comment>
<dbReference type="GO" id="GO:0016787">
    <property type="term" value="F:hydrolase activity"/>
    <property type="evidence" value="ECO:0007669"/>
    <property type="project" value="UniProtKB-KW"/>
</dbReference>
<organism evidence="4 5">
    <name type="scientific">Nitratireductor aestuarii</name>
    <dbReference type="NCBI Taxonomy" id="1735103"/>
    <lineage>
        <taxon>Bacteria</taxon>
        <taxon>Pseudomonadati</taxon>
        <taxon>Pseudomonadota</taxon>
        <taxon>Alphaproteobacteria</taxon>
        <taxon>Hyphomicrobiales</taxon>
        <taxon>Phyllobacteriaceae</taxon>
        <taxon>Nitratireductor</taxon>
    </lineage>
</organism>
<keyword evidence="2" id="KW-0812">Transmembrane</keyword>
<feature type="domain" description="BD-FAE-like" evidence="3">
    <location>
        <begin position="47"/>
        <end position="147"/>
    </location>
</feature>
<dbReference type="InterPro" id="IPR050300">
    <property type="entry name" value="GDXG_lipolytic_enzyme"/>
</dbReference>
<accession>A0A916RLH3</accession>
<name>A0A916RLH3_9HYPH</name>
<dbReference type="EMBL" id="BMIF01000003">
    <property type="protein sequence ID" value="GGA60708.1"/>
    <property type="molecule type" value="Genomic_DNA"/>
</dbReference>
<evidence type="ECO:0000313" key="4">
    <source>
        <dbReference type="EMBL" id="GGA60708.1"/>
    </source>
</evidence>
<keyword evidence="5" id="KW-1185">Reference proteome</keyword>
<dbReference type="AlphaFoldDB" id="A0A916RLH3"/>
<feature type="transmembrane region" description="Helical" evidence="2">
    <location>
        <begin position="78"/>
        <end position="100"/>
    </location>
</feature>
<evidence type="ECO:0000256" key="1">
    <source>
        <dbReference type="ARBA" id="ARBA00022801"/>
    </source>
</evidence>
<dbReference type="Proteomes" id="UP000636264">
    <property type="component" value="Unassembled WGS sequence"/>
</dbReference>
<dbReference type="SUPFAM" id="SSF53474">
    <property type="entry name" value="alpha/beta-Hydrolases"/>
    <property type="match status" value="1"/>
</dbReference>
<dbReference type="InterPro" id="IPR029058">
    <property type="entry name" value="AB_hydrolase_fold"/>
</dbReference>
<evidence type="ECO:0000313" key="5">
    <source>
        <dbReference type="Proteomes" id="UP000636264"/>
    </source>
</evidence>
<protein>
    <submittedName>
        <fullName evidence="4">Esterase</fullName>
    </submittedName>
</protein>
<evidence type="ECO:0000259" key="3">
    <source>
        <dbReference type="Pfam" id="PF20434"/>
    </source>
</evidence>